<protein>
    <submittedName>
        <fullName evidence="5">RH2 domain-containing protein</fullName>
    </submittedName>
</protein>
<dbReference type="Proteomes" id="UP000274131">
    <property type="component" value="Unassembled WGS sequence"/>
</dbReference>
<feature type="coiled-coil region" evidence="1">
    <location>
        <begin position="129"/>
        <end position="162"/>
    </location>
</feature>
<accession>A0A0N4USQ6</accession>
<dbReference type="OrthoDB" id="2125770at2759"/>
<evidence type="ECO:0000256" key="2">
    <source>
        <dbReference type="SAM" id="MobiDB-lite"/>
    </source>
</evidence>
<evidence type="ECO:0000313" key="4">
    <source>
        <dbReference type="Proteomes" id="UP000274131"/>
    </source>
</evidence>
<reference evidence="5" key="1">
    <citation type="submission" date="2017-02" db="UniProtKB">
        <authorList>
            <consortium name="WormBaseParasite"/>
        </authorList>
    </citation>
    <scope>IDENTIFICATION</scope>
</reference>
<gene>
    <name evidence="3" type="ORF">EVEC_LOCUS121</name>
</gene>
<evidence type="ECO:0000313" key="5">
    <source>
        <dbReference type="WBParaSite" id="EVEC_0000017701-mRNA-1"/>
    </source>
</evidence>
<sequence>MIRENAAEDVQHEVDETKKHKAEGEENKSETKPEEGSVSLNKKQKDCDVNDVDKKEENDKLNENISSGTELGTEVKTEAVAKPVDDSSGDRDELWKEVQIEFKNLIEVEKEIEELGNVSEETVAASAINEKLLETLQLHKEKRETLRQLREKESEVQRSAAKDALEQVELTRLRGIGNGEKGRKPVCDVIDICETVHA</sequence>
<keyword evidence="4" id="KW-1185">Reference proteome</keyword>
<name>A0A0N4USQ6_ENTVE</name>
<keyword evidence="1" id="KW-0175">Coiled coil</keyword>
<feature type="compositionally biased region" description="Basic and acidic residues" evidence="2">
    <location>
        <begin position="1"/>
        <end position="35"/>
    </location>
</feature>
<organism evidence="5">
    <name type="scientific">Enterobius vermicularis</name>
    <name type="common">Human pinworm</name>
    <dbReference type="NCBI Taxonomy" id="51028"/>
    <lineage>
        <taxon>Eukaryota</taxon>
        <taxon>Metazoa</taxon>
        <taxon>Ecdysozoa</taxon>
        <taxon>Nematoda</taxon>
        <taxon>Chromadorea</taxon>
        <taxon>Rhabditida</taxon>
        <taxon>Spirurina</taxon>
        <taxon>Oxyuridomorpha</taxon>
        <taxon>Oxyuroidea</taxon>
        <taxon>Oxyuridae</taxon>
        <taxon>Enterobius</taxon>
    </lineage>
</organism>
<dbReference type="AlphaFoldDB" id="A0A0N4USQ6"/>
<feature type="compositionally biased region" description="Basic and acidic residues" evidence="2">
    <location>
        <begin position="73"/>
        <end position="91"/>
    </location>
</feature>
<evidence type="ECO:0000256" key="1">
    <source>
        <dbReference type="SAM" id="Coils"/>
    </source>
</evidence>
<dbReference type="EMBL" id="UXUI01000070">
    <property type="protein sequence ID" value="VDD84978.1"/>
    <property type="molecule type" value="Genomic_DNA"/>
</dbReference>
<dbReference type="WBParaSite" id="EVEC_0000017701-mRNA-1">
    <property type="protein sequence ID" value="EVEC_0000017701-mRNA-1"/>
    <property type="gene ID" value="EVEC_0000017701"/>
</dbReference>
<reference evidence="3 4" key="2">
    <citation type="submission" date="2018-10" db="EMBL/GenBank/DDBJ databases">
        <authorList>
            <consortium name="Pathogen Informatics"/>
        </authorList>
    </citation>
    <scope>NUCLEOTIDE SEQUENCE [LARGE SCALE GENOMIC DNA]</scope>
</reference>
<proteinExistence type="predicted"/>
<evidence type="ECO:0000313" key="3">
    <source>
        <dbReference type="EMBL" id="VDD84978.1"/>
    </source>
</evidence>
<feature type="compositionally biased region" description="Basic and acidic residues" evidence="2">
    <location>
        <begin position="43"/>
        <end position="62"/>
    </location>
</feature>
<feature type="region of interest" description="Disordered" evidence="2">
    <location>
        <begin position="1"/>
        <end position="91"/>
    </location>
</feature>